<dbReference type="GO" id="GO:0003677">
    <property type="term" value="F:DNA binding"/>
    <property type="evidence" value="ECO:0007669"/>
    <property type="project" value="UniProtKB-KW"/>
</dbReference>
<dbReference type="InterPro" id="IPR052035">
    <property type="entry name" value="ZnF_BED_domain_contain"/>
</dbReference>
<keyword evidence="8" id="KW-0539">Nucleus</keyword>
<keyword evidence="2" id="KW-0479">Metal-binding</keyword>
<evidence type="ECO:0000313" key="12">
    <source>
        <dbReference type="Proteomes" id="UP000189703"/>
    </source>
</evidence>
<dbReference type="RefSeq" id="XP_010275705.1">
    <property type="nucleotide sequence ID" value="XM_010277403.1"/>
</dbReference>
<dbReference type="eggNOG" id="KOG1121">
    <property type="taxonomic scope" value="Eukaryota"/>
</dbReference>
<dbReference type="GeneID" id="104610671"/>
<dbReference type="Proteomes" id="UP000189703">
    <property type="component" value="Unplaced"/>
</dbReference>
<evidence type="ECO:0000256" key="10">
    <source>
        <dbReference type="SAM" id="MobiDB-lite"/>
    </source>
</evidence>
<evidence type="ECO:0000256" key="4">
    <source>
        <dbReference type="ARBA" id="ARBA00022833"/>
    </source>
</evidence>
<evidence type="ECO:0000313" key="13">
    <source>
        <dbReference type="RefSeq" id="XP_010275705.1"/>
    </source>
</evidence>
<keyword evidence="7" id="KW-0804">Transcription</keyword>
<keyword evidence="6" id="KW-0238">DNA-binding</keyword>
<proteinExistence type="predicted"/>
<organism evidence="12 13">
    <name type="scientific">Nelumbo nucifera</name>
    <name type="common">Sacred lotus</name>
    <dbReference type="NCBI Taxonomy" id="4432"/>
    <lineage>
        <taxon>Eukaryota</taxon>
        <taxon>Viridiplantae</taxon>
        <taxon>Streptophyta</taxon>
        <taxon>Embryophyta</taxon>
        <taxon>Tracheophyta</taxon>
        <taxon>Spermatophyta</taxon>
        <taxon>Magnoliopsida</taxon>
        <taxon>Proteales</taxon>
        <taxon>Nelumbonaceae</taxon>
        <taxon>Nelumbo</taxon>
    </lineage>
</organism>
<keyword evidence="12" id="KW-1185">Reference proteome</keyword>
<accession>A0A1U8B7Y7</accession>
<dbReference type="OMA" id="NWFRTEM"/>
<protein>
    <submittedName>
        <fullName evidence="13">Uncharacterized protein LOC104610671</fullName>
    </submittedName>
</protein>
<evidence type="ECO:0000256" key="6">
    <source>
        <dbReference type="ARBA" id="ARBA00023125"/>
    </source>
</evidence>
<dbReference type="InterPro" id="IPR036236">
    <property type="entry name" value="Znf_C2H2_sf"/>
</dbReference>
<evidence type="ECO:0000256" key="3">
    <source>
        <dbReference type="ARBA" id="ARBA00022771"/>
    </source>
</evidence>
<dbReference type="OrthoDB" id="1301613at2759"/>
<dbReference type="InterPro" id="IPR008906">
    <property type="entry name" value="HATC_C_dom"/>
</dbReference>
<dbReference type="SUPFAM" id="SSF57667">
    <property type="entry name" value="beta-beta-alpha zinc fingers"/>
    <property type="match status" value="1"/>
</dbReference>
<evidence type="ECO:0000259" key="11">
    <source>
        <dbReference type="PROSITE" id="PS50808"/>
    </source>
</evidence>
<feature type="compositionally biased region" description="Polar residues" evidence="10">
    <location>
        <begin position="1"/>
        <end position="20"/>
    </location>
</feature>
<dbReference type="Pfam" id="PF05699">
    <property type="entry name" value="Dimer_Tnp_hAT"/>
    <property type="match status" value="1"/>
</dbReference>
<evidence type="ECO:0000256" key="9">
    <source>
        <dbReference type="PROSITE-ProRule" id="PRU00027"/>
    </source>
</evidence>
<dbReference type="KEGG" id="nnu:104610671"/>
<keyword evidence="3 9" id="KW-0863">Zinc-finger</keyword>
<feature type="region of interest" description="Disordered" evidence="10">
    <location>
        <begin position="1"/>
        <end position="49"/>
    </location>
</feature>
<gene>
    <name evidence="13" type="primary">LOC104610671</name>
</gene>
<evidence type="ECO:0000256" key="5">
    <source>
        <dbReference type="ARBA" id="ARBA00023015"/>
    </source>
</evidence>
<dbReference type="InParanoid" id="A0A1U8B7Y7"/>
<dbReference type="PROSITE" id="PS50808">
    <property type="entry name" value="ZF_BED"/>
    <property type="match status" value="1"/>
</dbReference>
<dbReference type="SMART" id="SM00614">
    <property type="entry name" value="ZnF_BED"/>
    <property type="match status" value="1"/>
</dbReference>
<evidence type="ECO:0000256" key="7">
    <source>
        <dbReference type="ARBA" id="ARBA00023163"/>
    </source>
</evidence>
<dbReference type="GO" id="GO:0008270">
    <property type="term" value="F:zinc ion binding"/>
    <property type="evidence" value="ECO:0007669"/>
    <property type="project" value="UniProtKB-KW"/>
</dbReference>
<keyword evidence="4" id="KW-0862">Zinc</keyword>
<dbReference type="GO" id="GO:0005634">
    <property type="term" value="C:nucleus"/>
    <property type="evidence" value="ECO:0007669"/>
    <property type="project" value="UniProtKB-SubCell"/>
</dbReference>
<evidence type="ECO:0000256" key="2">
    <source>
        <dbReference type="ARBA" id="ARBA00022723"/>
    </source>
</evidence>
<feature type="domain" description="BED-type" evidence="11">
    <location>
        <begin position="76"/>
        <end position="134"/>
    </location>
</feature>
<evidence type="ECO:0000256" key="8">
    <source>
        <dbReference type="ARBA" id="ARBA00023242"/>
    </source>
</evidence>
<keyword evidence="5" id="KW-0805">Transcription regulation</keyword>
<sequence length="251" mass="28020">METQAESYKSGTPIGSNQSPIGVELEHSQTPTLSTPIDPPRESPAESPVQNSNEILVDDSESPNQAPDANVGVKRKLTFVVWDHFKKIKINGEDKVECNYCHKKIGSNSKNGTTHLHDHYKTCPRRCYEDIRQHVLVKGQRKADGKWKSNGIKYPTLQKIAKDILAIPISTVASEFAFSTGGRSVSPHHSRLHVETLEALMCAQNCLLKQVQGVHSKVIDAYYHTIEYDSDVDEISETKLFFSILFVSLTS</sequence>
<dbReference type="GO" id="GO:0046983">
    <property type="term" value="F:protein dimerization activity"/>
    <property type="evidence" value="ECO:0007669"/>
    <property type="project" value="InterPro"/>
</dbReference>
<dbReference type="InterPro" id="IPR003656">
    <property type="entry name" value="Znf_BED"/>
</dbReference>
<reference evidence="13" key="1">
    <citation type="submission" date="2025-08" db="UniProtKB">
        <authorList>
            <consortium name="RefSeq"/>
        </authorList>
    </citation>
    <scope>IDENTIFICATION</scope>
</reference>
<evidence type="ECO:0000256" key="1">
    <source>
        <dbReference type="ARBA" id="ARBA00004123"/>
    </source>
</evidence>
<name>A0A1U8B7Y7_NELNU</name>
<dbReference type="AlphaFoldDB" id="A0A1U8B7Y7"/>
<dbReference type="SUPFAM" id="SSF53098">
    <property type="entry name" value="Ribonuclease H-like"/>
    <property type="match status" value="1"/>
</dbReference>
<dbReference type="InterPro" id="IPR012337">
    <property type="entry name" value="RNaseH-like_sf"/>
</dbReference>
<dbReference type="PANTHER" id="PTHR46481">
    <property type="entry name" value="ZINC FINGER BED DOMAIN-CONTAINING PROTEIN 4"/>
    <property type="match status" value="1"/>
</dbReference>
<dbReference type="Pfam" id="PF02892">
    <property type="entry name" value="zf-BED"/>
    <property type="match status" value="1"/>
</dbReference>
<comment type="subcellular location">
    <subcellularLocation>
        <location evidence="1">Nucleus</location>
    </subcellularLocation>
</comment>
<dbReference type="PANTHER" id="PTHR46481:SF11">
    <property type="entry name" value="ZINC FINGER BED DOMAIN-CONTAINING PROTEIN RICESLEEPER 2-LIKE"/>
    <property type="match status" value="1"/>
</dbReference>